<evidence type="ECO:0000313" key="2">
    <source>
        <dbReference type="EMBL" id="BBE31733.1"/>
    </source>
</evidence>
<dbReference type="InParanoid" id="A0A7G1G9R1"/>
<feature type="transmembrane region" description="Helical" evidence="1">
    <location>
        <begin position="20"/>
        <end position="43"/>
    </location>
</feature>
<sequence length="63" mass="7361">MYLKELFFINYFIKMSNNTLKIQIGGVLKMFEFFIGIVLGTLFSENLKIFIKKISTSNDEKSN</sequence>
<evidence type="ECO:0000256" key="1">
    <source>
        <dbReference type="SAM" id="Phobius"/>
    </source>
</evidence>
<evidence type="ECO:0000313" key="3">
    <source>
        <dbReference type="Proteomes" id="UP000516361"/>
    </source>
</evidence>
<gene>
    <name evidence="2" type="ORF">OSSY52_18740</name>
</gene>
<dbReference type="EMBL" id="AP018712">
    <property type="protein sequence ID" value="BBE31733.1"/>
    <property type="molecule type" value="Genomic_DNA"/>
</dbReference>
<accession>A0A7G1G9R1</accession>
<keyword evidence="1" id="KW-0472">Membrane</keyword>
<name>A0A7G1G9R1_9BACT</name>
<keyword evidence="1" id="KW-0812">Transmembrane</keyword>
<dbReference type="Proteomes" id="UP000516361">
    <property type="component" value="Chromosome"/>
</dbReference>
<keyword evidence="1" id="KW-1133">Transmembrane helix</keyword>
<proteinExistence type="predicted"/>
<organism evidence="2 3">
    <name type="scientific">Tepiditoga spiralis</name>
    <dbReference type="NCBI Taxonomy" id="2108365"/>
    <lineage>
        <taxon>Bacteria</taxon>
        <taxon>Thermotogati</taxon>
        <taxon>Thermotogota</taxon>
        <taxon>Thermotogae</taxon>
        <taxon>Petrotogales</taxon>
        <taxon>Petrotogaceae</taxon>
        <taxon>Tepiditoga</taxon>
    </lineage>
</organism>
<dbReference type="AlphaFoldDB" id="A0A7G1G9R1"/>
<protein>
    <submittedName>
        <fullName evidence="2">Uncharacterized protein</fullName>
    </submittedName>
</protein>
<dbReference type="KEGG" id="ocy:OSSY52_18740"/>
<keyword evidence="3" id="KW-1185">Reference proteome</keyword>
<reference evidence="2 3" key="1">
    <citation type="submission" date="2018-06" db="EMBL/GenBank/DDBJ databases">
        <title>Genome sequencing of Oceanotoga sp. sy52.</title>
        <authorList>
            <person name="Mori K."/>
        </authorList>
    </citation>
    <scope>NUCLEOTIDE SEQUENCE [LARGE SCALE GENOMIC DNA]</scope>
    <source>
        <strain evidence="3">sy52</strain>
    </source>
</reference>